<dbReference type="EMBL" id="BK015763">
    <property type="protein sequence ID" value="DAE23935.1"/>
    <property type="molecule type" value="Genomic_DNA"/>
</dbReference>
<feature type="domain" description="Mor transcription activator" evidence="1">
    <location>
        <begin position="20"/>
        <end position="92"/>
    </location>
</feature>
<protein>
    <submittedName>
        <fullName evidence="2">Mor transcription activator family</fullName>
    </submittedName>
</protein>
<name>A0A8S5QXD0_9CAUD</name>
<dbReference type="SUPFAM" id="SSF46689">
    <property type="entry name" value="Homeodomain-like"/>
    <property type="match status" value="1"/>
</dbReference>
<accession>A0A8S5QXD0</accession>
<evidence type="ECO:0000259" key="1">
    <source>
        <dbReference type="Pfam" id="PF08765"/>
    </source>
</evidence>
<organism evidence="2">
    <name type="scientific">Siphoviridae sp. cttWj13</name>
    <dbReference type="NCBI Taxonomy" id="2826494"/>
    <lineage>
        <taxon>Viruses</taxon>
        <taxon>Duplodnaviria</taxon>
        <taxon>Heunggongvirae</taxon>
        <taxon>Uroviricota</taxon>
        <taxon>Caudoviricetes</taxon>
    </lineage>
</organism>
<dbReference type="InterPro" id="IPR009057">
    <property type="entry name" value="Homeodomain-like_sf"/>
</dbReference>
<dbReference type="InterPro" id="IPR014875">
    <property type="entry name" value="Mor_transcription_activator"/>
</dbReference>
<evidence type="ECO:0000313" key="2">
    <source>
        <dbReference type="EMBL" id="DAE23935.1"/>
    </source>
</evidence>
<dbReference type="Pfam" id="PF08765">
    <property type="entry name" value="Mor"/>
    <property type="match status" value="1"/>
</dbReference>
<reference evidence="2" key="1">
    <citation type="journal article" date="2021" name="Proc. Natl. Acad. Sci. U.S.A.">
        <title>A Catalog of Tens of Thousands of Viruses from Human Metagenomes Reveals Hidden Associations with Chronic Diseases.</title>
        <authorList>
            <person name="Tisza M.J."/>
            <person name="Buck C.B."/>
        </authorList>
    </citation>
    <scope>NUCLEOTIDE SEQUENCE</scope>
    <source>
        <strain evidence="2">CttWj13</strain>
    </source>
</reference>
<sequence>MIPSWAHDVKPEDITNATMLDLAELLGTESMLTLVESYSGMIIYVPKLDSLLRNIRDRRIRQEYDGTNTRALALKYDVSESWVKRIASIDERGEIRGQTSLFDG</sequence>
<proteinExistence type="predicted"/>
<dbReference type="Gene3D" id="1.10.10.60">
    <property type="entry name" value="Homeodomain-like"/>
    <property type="match status" value="1"/>
</dbReference>